<gene>
    <name evidence="5" type="ORF">EGW08_000694</name>
</gene>
<keyword evidence="3" id="KW-0551">Lipid droplet</keyword>
<accession>A0A433UCR4</accession>
<evidence type="ECO:0000313" key="6">
    <source>
        <dbReference type="Proteomes" id="UP000271974"/>
    </source>
</evidence>
<evidence type="ECO:0000256" key="3">
    <source>
        <dbReference type="ARBA" id="ARBA00022677"/>
    </source>
</evidence>
<dbReference type="STRING" id="188477.A0A433UCR4"/>
<comment type="subcellular location">
    <subcellularLocation>
        <location evidence="1">Lipid droplet</location>
    </subcellularLocation>
</comment>
<dbReference type="SUPFAM" id="SSF109775">
    <property type="entry name" value="Mannose-6-phosphate receptor binding protein 1 (Tip47), C-terminal domain"/>
    <property type="match status" value="1"/>
</dbReference>
<dbReference type="AlphaFoldDB" id="A0A433UCR4"/>
<feature type="region of interest" description="Disordered" evidence="4">
    <location>
        <begin position="184"/>
        <end position="223"/>
    </location>
</feature>
<dbReference type="OrthoDB" id="376826at2759"/>
<comment type="similarity">
    <text evidence="2">Belongs to the perilipin family.</text>
</comment>
<evidence type="ECO:0000256" key="2">
    <source>
        <dbReference type="ARBA" id="ARBA00006311"/>
    </source>
</evidence>
<name>A0A433UCR4_ELYCH</name>
<dbReference type="GO" id="GO:0010890">
    <property type="term" value="P:positive regulation of triglyceride storage"/>
    <property type="evidence" value="ECO:0007669"/>
    <property type="project" value="TreeGrafter"/>
</dbReference>
<reference evidence="5 6" key="1">
    <citation type="submission" date="2019-01" db="EMBL/GenBank/DDBJ databases">
        <title>A draft genome assembly of the solar-powered sea slug Elysia chlorotica.</title>
        <authorList>
            <person name="Cai H."/>
            <person name="Li Q."/>
            <person name="Fang X."/>
            <person name="Li J."/>
            <person name="Curtis N.E."/>
            <person name="Altenburger A."/>
            <person name="Shibata T."/>
            <person name="Feng M."/>
            <person name="Maeda T."/>
            <person name="Schwartz J.A."/>
            <person name="Shigenobu S."/>
            <person name="Lundholm N."/>
            <person name="Nishiyama T."/>
            <person name="Yang H."/>
            <person name="Hasebe M."/>
            <person name="Li S."/>
            <person name="Pierce S.K."/>
            <person name="Wang J."/>
        </authorList>
    </citation>
    <scope>NUCLEOTIDE SEQUENCE [LARGE SCALE GENOMIC DNA]</scope>
    <source>
        <strain evidence="5">EC2010</strain>
        <tissue evidence="5">Whole organism of an adult</tissue>
    </source>
</reference>
<dbReference type="PANTHER" id="PTHR14024">
    <property type="entry name" value="PERILIPIN"/>
    <property type="match status" value="1"/>
</dbReference>
<dbReference type="Pfam" id="PF03036">
    <property type="entry name" value="Perilipin"/>
    <property type="match status" value="1"/>
</dbReference>
<dbReference type="InterPro" id="IPR004279">
    <property type="entry name" value="Perilipin"/>
</dbReference>
<keyword evidence="6" id="KW-1185">Reference proteome</keyword>
<evidence type="ECO:0000313" key="5">
    <source>
        <dbReference type="EMBL" id="RUS91579.1"/>
    </source>
</evidence>
<dbReference type="EMBL" id="RQTK01000009">
    <property type="protein sequence ID" value="RUS91579.1"/>
    <property type="molecule type" value="Genomic_DNA"/>
</dbReference>
<proteinExistence type="inferred from homology"/>
<feature type="compositionally biased region" description="Acidic residues" evidence="4">
    <location>
        <begin position="188"/>
        <end position="207"/>
    </location>
</feature>
<organism evidence="5 6">
    <name type="scientific">Elysia chlorotica</name>
    <name type="common">Eastern emerald elysia</name>
    <name type="synonym">Sea slug</name>
    <dbReference type="NCBI Taxonomy" id="188477"/>
    <lineage>
        <taxon>Eukaryota</taxon>
        <taxon>Metazoa</taxon>
        <taxon>Spiralia</taxon>
        <taxon>Lophotrochozoa</taxon>
        <taxon>Mollusca</taxon>
        <taxon>Gastropoda</taxon>
        <taxon>Heterobranchia</taxon>
        <taxon>Euthyneura</taxon>
        <taxon>Panpulmonata</taxon>
        <taxon>Sacoglossa</taxon>
        <taxon>Placobranchoidea</taxon>
        <taxon>Plakobranchidae</taxon>
        <taxon>Elysia</taxon>
    </lineage>
</organism>
<dbReference type="GO" id="GO:0005811">
    <property type="term" value="C:lipid droplet"/>
    <property type="evidence" value="ECO:0007669"/>
    <property type="project" value="UniProtKB-SubCell"/>
</dbReference>
<protein>
    <recommendedName>
        <fullName evidence="7">Perilipin</fullName>
    </recommendedName>
</protein>
<sequence length="436" mass="49013">MPSEDQFIINKLGEIPIVNDSWNAAMGYYTKVKGYNSLTMLTLGAAECSLKKAAQMSTPVLNRYQPQIDTVNTFACNKLDEIETKYPLIKQSTEEVKDACVEYVQPVFDQVKPVASFVNGVVDNTQKKVDQIKTTSTNLVVGAKDLGVNTVTQAVVMSLETPPGRLVTRTVDFALVQADNLIDKYIPEEEQDAEDDEDETEGDEEENGAGVQEMEQMQEMPPSPARVAIHLQLVSSKLRRRLHRRARQDFQNAKKRTMDSLSQLQHTLDIREFATTNLKGAYQKAQDIWGEMNETDPENQEQGADLDAAKITYAQALERKIVAMGRVLTRQIRSGVSLLEKASAEAGLFVKAPISKSHEYKDLIYQFSSENLNIEKARAALTFFQQRLQALIDNIESPEWLAMDINMEGVHMGEDEPEEEEVSNNNPIEVWPVNHI</sequence>
<dbReference type="GO" id="GO:0019915">
    <property type="term" value="P:lipid storage"/>
    <property type="evidence" value="ECO:0007669"/>
    <property type="project" value="TreeGrafter"/>
</dbReference>
<evidence type="ECO:0008006" key="7">
    <source>
        <dbReference type="Google" id="ProtNLM"/>
    </source>
</evidence>
<evidence type="ECO:0000256" key="4">
    <source>
        <dbReference type="SAM" id="MobiDB-lite"/>
    </source>
</evidence>
<comment type="caution">
    <text evidence="5">The sequence shown here is derived from an EMBL/GenBank/DDBJ whole genome shotgun (WGS) entry which is preliminary data.</text>
</comment>
<evidence type="ECO:0000256" key="1">
    <source>
        <dbReference type="ARBA" id="ARBA00004502"/>
    </source>
</evidence>
<dbReference type="Proteomes" id="UP000271974">
    <property type="component" value="Unassembled WGS sequence"/>
</dbReference>
<dbReference type="Gene3D" id="1.20.120.340">
    <property type="entry name" value="Flagellar protein FliS"/>
    <property type="match status" value="1"/>
</dbReference>
<dbReference type="PANTHER" id="PTHR14024:SF49">
    <property type="entry name" value="LIPID STORAGE DROPLETS SURFACE-BINDING PROTEIN 1"/>
    <property type="match status" value="1"/>
</dbReference>
<dbReference type="GO" id="GO:0005829">
    <property type="term" value="C:cytosol"/>
    <property type="evidence" value="ECO:0007669"/>
    <property type="project" value="TreeGrafter"/>
</dbReference>